<keyword evidence="2" id="KW-1185">Reference proteome</keyword>
<organism evidence="1 2">
    <name type="scientific">Enhygromyxa salina</name>
    <dbReference type="NCBI Taxonomy" id="215803"/>
    <lineage>
        <taxon>Bacteria</taxon>
        <taxon>Pseudomonadati</taxon>
        <taxon>Myxococcota</taxon>
        <taxon>Polyangia</taxon>
        <taxon>Nannocystales</taxon>
        <taxon>Nannocystaceae</taxon>
        <taxon>Enhygromyxa</taxon>
    </lineage>
</organism>
<protein>
    <recommendedName>
        <fullName evidence="3">Translocation protein TolB</fullName>
    </recommendedName>
</protein>
<name>A0A2S9XVL7_9BACT</name>
<sequence length="120" mass="12725">MLGSGFGCGPDEVPLEPSDAEIAFVRVHHDDGAEQLCAFTPGEPAIALLARERSGTSIADLGWSADGRLLAFTRQRDDKPSIIHSLDPELGVEQMYAIGQPGHLAGLTAYEHGPTSAWGE</sequence>
<dbReference type="OrthoDB" id="5391607at2"/>
<reference evidence="1 2" key="1">
    <citation type="submission" date="2018-03" db="EMBL/GenBank/DDBJ databases">
        <title>Draft Genome Sequences of the Obligatory Marine Myxobacteria Enhygromyxa salina SWB005.</title>
        <authorList>
            <person name="Poehlein A."/>
            <person name="Moghaddam J.A."/>
            <person name="Harms H."/>
            <person name="Alanjari M."/>
            <person name="Koenig G.M."/>
            <person name="Daniel R."/>
            <person name="Schaeberle T.F."/>
        </authorList>
    </citation>
    <scope>NUCLEOTIDE SEQUENCE [LARGE SCALE GENOMIC DNA]</scope>
    <source>
        <strain evidence="1 2">SWB005</strain>
    </source>
</reference>
<comment type="caution">
    <text evidence="1">The sequence shown here is derived from an EMBL/GenBank/DDBJ whole genome shotgun (WGS) entry which is preliminary data.</text>
</comment>
<evidence type="ECO:0008006" key="3">
    <source>
        <dbReference type="Google" id="ProtNLM"/>
    </source>
</evidence>
<evidence type="ECO:0000313" key="2">
    <source>
        <dbReference type="Proteomes" id="UP000237968"/>
    </source>
</evidence>
<accession>A0A2S9XVL7</accession>
<gene>
    <name evidence="1" type="ORF">ENSA5_35640</name>
</gene>
<dbReference type="AlphaFoldDB" id="A0A2S9XVL7"/>
<dbReference type="Proteomes" id="UP000237968">
    <property type="component" value="Unassembled WGS sequence"/>
</dbReference>
<dbReference type="EMBL" id="PVNK01000164">
    <property type="protein sequence ID" value="PRP96790.1"/>
    <property type="molecule type" value="Genomic_DNA"/>
</dbReference>
<evidence type="ECO:0000313" key="1">
    <source>
        <dbReference type="EMBL" id="PRP96790.1"/>
    </source>
</evidence>
<proteinExistence type="predicted"/>